<accession>A0A132BU85</accession>
<proteinExistence type="predicted"/>
<dbReference type="PROSITE" id="PS00552">
    <property type="entry name" value="HTH_MERR_1"/>
    <property type="match status" value="1"/>
</dbReference>
<keyword evidence="1" id="KW-0238">DNA-binding</keyword>
<gene>
    <name evidence="3" type="primary">cueR</name>
    <name evidence="3" type="ORF">TRIHO_32740</name>
</gene>
<dbReference type="PATRIC" id="fig|1768241.3.peg.3420"/>
<protein>
    <submittedName>
        <fullName evidence="3">HTH-type transcriptional regulator CueR</fullName>
    </submittedName>
</protein>
<dbReference type="GO" id="GO:0003700">
    <property type="term" value="F:DNA-binding transcription factor activity"/>
    <property type="evidence" value="ECO:0007669"/>
    <property type="project" value="InterPro"/>
</dbReference>
<dbReference type="GO" id="GO:0003677">
    <property type="term" value="F:DNA binding"/>
    <property type="evidence" value="ECO:0007669"/>
    <property type="project" value="UniProtKB-KW"/>
</dbReference>
<name>A0A132BU85_9RHOB</name>
<feature type="domain" description="HTH merR-type" evidence="2">
    <location>
        <begin position="3"/>
        <end position="71"/>
    </location>
</feature>
<dbReference type="EMBL" id="LPUY01000085">
    <property type="protein sequence ID" value="KUP91854.1"/>
    <property type="molecule type" value="Genomic_DNA"/>
</dbReference>
<keyword evidence="4" id="KW-1185">Reference proteome</keyword>
<evidence type="ECO:0000256" key="1">
    <source>
        <dbReference type="ARBA" id="ARBA00023125"/>
    </source>
</evidence>
<evidence type="ECO:0000313" key="4">
    <source>
        <dbReference type="Proteomes" id="UP000068382"/>
    </source>
</evidence>
<dbReference type="CDD" id="cd04781">
    <property type="entry name" value="HTH_MerR-like_sg6"/>
    <property type="match status" value="1"/>
</dbReference>
<reference evidence="3 4" key="1">
    <citation type="submission" date="2015-12" db="EMBL/GenBank/DDBJ databases">
        <title>Genome sequence of the marine Rhodobacteraceae strain O3.65, Candidatus Tritonibacter horizontis.</title>
        <authorList>
            <person name="Poehlein A."/>
            <person name="Giebel H.A."/>
            <person name="Voget S."/>
            <person name="Brinkhoff T."/>
        </authorList>
    </citation>
    <scope>NUCLEOTIDE SEQUENCE [LARGE SCALE GENOMIC DNA]</scope>
    <source>
        <strain evidence="3 4">O3.65</strain>
    </source>
</reference>
<dbReference type="Pfam" id="PF13411">
    <property type="entry name" value="MerR_1"/>
    <property type="match status" value="1"/>
</dbReference>
<dbReference type="InterPro" id="IPR009061">
    <property type="entry name" value="DNA-bd_dom_put_sf"/>
</dbReference>
<dbReference type="Proteomes" id="UP000068382">
    <property type="component" value="Unassembled WGS sequence"/>
</dbReference>
<dbReference type="SUPFAM" id="SSF46955">
    <property type="entry name" value="Putative DNA-binding domain"/>
    <property type="match status" value="1"/>
</dbReference>
<dbReference type="PANTHER" id="PTHR30204">
    <property type="entry name" value="REDOX-CYCLING DRUG-SENSING TRANSCRIPTIONAL ACTIVATOR SOXR"/>
    <property type="match status" value="1"/>
</dbReference>
<dbReference type="PRINTS" id="PR00040">
    <property type="entry name" value="HTHMERR"/>
</dbReference>
<dbReference type="InterPro" id="IPR047057">
    <property type="entry name" value="MerR_fam"/>
</dbReference>
<dbReference type="AlphaFoldDB" id="A0A132BU85"/>
<dbReference type="SMART" id="SM00422">
    <property type="entry name" value="HTH_MERR"/>
    <property type="match status" value="1"/>
</dbReference>
<dbReference type="PROSITE" id="PS50937">
    <property type="entry name" value="HTH_MERR_2"/>
    <property type="match status" value="1"/>
</dbReference>
<evidence type="ECO:0000313" key="3">
    <source>
        <dbReference type="EMBL" id="KUP91854.1"/>
    </source>
</evidence>
<comment type="caution">
    <text evidence="3">The sequence shown here is derived from an EMBL/GenBank/DDBJ whole genome shotgun (WGS) entry which is preliminary data.</text>
</comment>
<sequence length="143" mass="16023">MKLLDIAEVAQAAGVTPSTLRYYEEKGLIQPVARHGLRRQYGPQVLQQLSLVAMGKMAGFSLDEVAAMFGPTGRPDMPRNDLLRRAERMQAQARQLDALAQMLRHVAECPAPTHLDCDKFQQLLRLATATQKRRRRSGQSPSR</sequence>
<evidence type="ECO:0000259" key="2">
    <source>
        <dbReference type="PROSITE" id="PS50937"/>
    </source>
</evidence>
<dbReference type="Gene3D" id="1.10.1660.10">
    <property type="match status" value="1"/>
</dbReference>
<organism evidence="3 4">
    <name type="scientific">Tritonibacter horizontis</name>
    <dbReference type="NCBI Taxonomy" id="1768241"/>
    <lineage>
        <taxon>Bacteria</taxon>
        <taxon>Pseudomonadati</taxon>
        <taxon>Pseudomonadota</taxon>
        <taxon>Alphaproteobacteria</taxon>
        <taxon>Rhodobacterales</taxon>
        <taxon>Paracoccaceae</taxon>
        <taxon>Tritonibacter</taxon>
    </lineage>
</organism>
<dbReference type="InterPro" id="IPR000551">
    <property type="entry name" value="MerR-type_HTH_dom"/>
</dbReference>
<dbReference type="RefSeq" id="WP_068246039.1">
    <property type="nucleotide sequence ID" value="NZ_LPUY01000085.1"/>
</dbReference>
<dbReference type="PANTHER" id="PTHR30204:SF97">
    <property type="entry name" value="MERR FAMILY REGULATORY PROTEIN"/>
    <property type="match status" value="1"/>
</dbReference>
<dbReference type="OrthoDB" id="9802944at2"/>